<feature type="domain" description="NADH:ubiquinone oxidoreductase-like 20kDa subunit" evidence="16">
    <location>
        <begin position="84"/>
        <end position="230"/>
    </location>
</feature>
<dbReference type="SUPFAM" id="SSF56770">
    <property type="entry name" value="HydA/Nqo6-like"/>
    <property type="match status" value="1"/>
</dbReference>
<dbReference type="Pfam" id="PF01058">
    <property type="entry name" value="Oxidored_q6"/>
    <property type="match status" value="1"/>
</dbReference>
<evidence type="ECO:0000313" key="18">
    <source>
        <dbReference type="EMBL" id="KLU99490.1"/>
    </source>
</evidence>
<evidence type="ECO:0000259" key="16">
    <source>
        <dbReference type="Pfam" id="PF01058"/>
    </source>
</evidence>
<keyword evidence="19" id="KW-1185">Reference proteome</keyword>
<keyword evidence="10" id="KW-0560">Oxidoreductase</keyword>
<protein>
    <recommendedName>
        <fullName evidence="6">hydrogenase (acceptor)</fullName>
        <ecNumber evidence="6">1.12.99.6</ecNumber>
    </recommendedName>
</protein>
<evidence type="ECO:0000256" key="15">
    <source>
        <dbReference type="PIRSR" id="PIRSR000310-1"/>
    </source>
</evidence>
<feature type="domain" description="Cytochrome-c3 hydrogenase C-terminal" evidence="17">
    <location>
        <begin position="250"/>
        <end position="332"/>
    </location>
</feature>
<evidence type="ECO:0000313" key="19">
    <source>
        <dbReference type="Proteomes" id="UP000036426"/>
    </source>
</evidence>
<comment type="similarity">
    <text evidence="4">Belongs to the [NiFe]/[NiFeSe] hydrogenase small subunit family.</text>
</comment>
<feature type="binding site" evidence="15">
    <location>
        <position position="87"/>
    </location>
    <ligand>
        <name>[4Fe-4S] cluster</name>
        <dbReference type="ChEBI" id="CHEBI:49883"/>
        <label>1</label>
    </ligand>
</feature>
<evidence type="ECO:0000259" key="17">
    <source>
        <dbReference type="Pfam" id="PF14720"/>
    </source>
</evidence>
<dbReference type="PIRSF" id="PIRSF000310">
    <property type="entry name" value="NiFe_hyd_ssu"/>
    <property type="match status" value="1"/>
</dbReference>
<dbReference type="PANTHER" id="PTHR30013">
    <property type="entry name" value="NIFE / NIFESE HYDROGENASE SMALL SUBUNIT FAMILY MEMBER"/>
    <property type="match status" value="1"/>
</dbReference>
<feature type="binding site" evidence="15">
    <location>
        <position position="317"/>
    </location>
    <ligand>
        <name>[3Fe-4S] cluster</name>
        <dbReference type="ChEBI" id="CHEBI:21137"/>
    </ligand>
</feature>
<dbReference type="Gene3D" id="4.10.480.10">
    <property type="entry name" value="Cytochrome-c3 hydrogenase, C-terminal domain"/>
    <property type="match status" value="1"/>
</dbReference>
<keyword evidence="11 15" id="KW-0408">Iron</keyword>
<keyword evidence="7 15" id="KW-0004">4Fe-4S</keyword>
<comment type="catalytic activity">
    <reaction evidence="14">
        <text>H2 + A = AH2</text>
        <dbReference type="Rhea" id="RHEA:12116"/>
        <dbReference type="ChEBI" id="CHEBI:13193"/>
        <dbReference type="ChEBI" id="CHEBI:17499"/>
        <dbReference type="ChEBI" id="CHEBI:18276"/>
        <dbReference type="EC" id="1.12.99.6"/>
    </reaction>
</comment>
<dbReference type="InterPro" id="IPR037024">
    <property type="entry name" value="NiFe_Hase_small_N_sf"/>
</dbReference>
<dbReference type="InterPro" id="IPR006311">
    <property type="entry name" value="TAT_signal"/>
</dbReference>
<dbReference type="GO" id="GO:0009061">
    <property type="term" value="P:anaerobic respiration"/>
    <property type="evidence" value="ECO:0007669"/>
    <property type="project" value="TreeGrafter"/>
</dbReference>
<feature type="binding site" evidence="15">
    <location>
        <position position="184"/>
    </location>
    <ligand>
        <name>[4Fe-4S] cluster</name>
        <dbReference type="ChEBI" id="CHEBI:49883"/>
        <label>1</label>
    </ligand>
</feature>
<evidence type="ECO:0000256" key="14">
    <source>
        <dbReference type="ARBA" id="ARBA00048757"/>
    </source>
</evidence>
<keyword evidence="12 15" id="KW-0411">Iron-sulfur</keyword>
<evidence type="ECO:0000256" key="13">
    <source>
        <dbReference type="ARBA" id="ARBA00023291"/>
    </source>
</evidence>
<dbReference type="Proteomes" id="UP000036426">
    <property type="component" value="Unassembled WGS sequence"/>
</dbReference>
<dbReference type="PROSITE" id="PS51318">
    <property type="entry name" value="TAT"/>
    <property type="match status" value="1"/>
</dbReference>
<evidence type="ECO:0000256" key="10">
    <source>
        <dbReference type="ARBA" id="ARBA00023002"/>
    </source>
</evidence>
<dbReference type="GO" id="GO:0030313">
    <property type="term" value="C:cell envelope"/>
    <property type="evidence" value="ECO:0007669"/>
    <property type="project" value="UniProtKB-SubCell"/>
</dbReference>
<evidence type="ECO:0000256" key="2">
    <source>
        <dbReference type="ARBA" id="ARBA00001966"/>
    </source>
</evidence>
<evidence type="ECO:0000256" key="1">
    <source>
        <dbReference type="ARBA" id="ARBA00001927"/>
    </source>
</evidence>
<comment type="cofactor">
    <cofactor evidence="2">
        <name>[4Fe-4S] cluster</name>
        <dbReference type="ChEBI" id="CHEBI:49883"/>
    </cofactor>
</comment>
<dbReference type="InterPro" id="IPR027394">
    <property type="entry name" value="Cytochrome-c3_hydrogenase_C"/>
</dbReference>
<accession>A0A0J1GIV5</accession>
<evidence type="ECO:0000256" key="11">
    <source>
        <dbReference type="ARBA" id="ARBA00023004"/>
    </source>
</evidence>
<feature type="binding site" evidence="15">
    <location>
        <position position="289"/>
    </location>
    <ligand>
        <name>[4Fe-4S] cluster</name>
        <dbReference type="ChEBI" id="CHEBI:49883"/>
        <label>2</label>
    </ligand>
</feature>
<organism evidence="18 19">
    <name type="scientific">Photobacterium aphoticum</name>
    <dbReference type="NCBI Taxonomy" id="754436"/>
    <lineage>
        <taxon>Bacteria</taxon>
        <taxon>Pseudomonadati</taxon>
        <taxon>Pseudomonadota</taxon>
        <taxon>Gammaproteobacteria</taxon>
        <taxon>Vibrionales</taxon>
        <taxon>Vibrionaceae</taxon>
        <taxon>Photobacterium</taxon>
    </lineage>
</organism>
<gene>
    <name evidence="18" type="ORF">ABT58_16670</name>
</gene>
<proteinExistence type="inferred from homology"/>
<evidence type="ECO:0000256" key="7">
    <source>
        <dbReference type="ARBA" id="ARBA00022485"/>
    </source>
</evidence>
<dbReference type="AlphaFoldDB" id="A0A0J1GIV5"/>
<dbReference type="InterPro" id="IPR037148">
    <property type="entry name" value="NiFe-Hase_small_C_sf"/>
</dbReference>
<dbReference type="Pfam" id="PF14720">
    <property type="entry name" value="NiFe_hyd_SSU_C"/>
    <property type="match status" value="1"/>
</dbReference>
<dbReference type="EC" id="1.12.99.6" evidence="6"/>
<reference evidence="18 19" key="1">
    <citation type="submission" date="2015-05" db="EMBL/GenBank/DDBJ databases">
        <title>Photobacterium galathea sp. nov.</title>
        <authorList>
            <person name="Machado H."/>
            <person name="Gram L."/>
        </authorList>
    </citation>
    <scope>NUCLEOTIDE SEQUENCE [LARGE SCALE GENOMIC DNA]</scope>
    <source>
        <strain evidence="18 19">DSM 25995</strain>
    </source>
</reference>
<dbReference type="GO" id="GO:0016020">
    <property type="term" value="C:membrane"/>
    <property type="evidence" value="ECO:0007669"/>
    <property type="project" value="TreeGrafter"/>
</dbReference>
<feature type="binding site" evidence="15">
    <location>
        <position position="320"/>
    </location>
    <ligand>
        <name>[3Fe-4S] cluster</name>
        <dbReference type="ChEBI" id="CHEBI:21137"/>
    </ligand>
</feature>
<evidence type="ECO:0000256" key="9">
    <source>
        <dbReference type="ARBA" id="ARBA00022729"/>
    </source>
</evidence>
<keyword evidence="9" id="KW-0732">Signal</keyword>
<dbReference type="RefSeq" id="WP_047875575.1">
    <property type="nucleotide sequence ID" value="NZ_BMYC01000012.1"/>
</dbReference>
<dbReference type="InterPro" id="IPR001821">
    <property type="entry name" value="NiFe_hydrogenase_ssu"/>
</dbReference>
<evidence type="ECO:0000256" key="6">
    <source>
        <dbReference type="ARBA" id="ARBA00012082"/>
    </source>
</evidence>
<keyword evidence="13 15" id="KW-0003">3Fe-4S</keyword>
<keyword evidence="8 15" id="KW-0479">Metal-binding</keyword>
<evidence type="ECO:0000256" key="4">
    <source>
        <dbReference type="ARBA" id="ARBA00006605"/>
    </source>
</evidence>
<name>A0A0J1GIV5_9GAMM</name>
<feature type="binding site" evidence="15">
    <location>
        <position position="298"/>
    </location>
    <ligand>
        <name>[3Fe-4S] cluster</name>
        <dbReference type="ChEBI" id="CHEBI:21137"/>
    </ligand>
</feature>
<dbReference type="GO" id="GO:0051538">
    <property type="term" value="F:3 iron, 4 sulfur cluster binding"/>
    <property type="evidence" value="ECO:0007669"/>
    <property type="project" value="UniProtKB-KW"/>
</dbReference>
<evidence type="ECO:0000256" key="8">
    <source>
        <dbReference type="ARBA" id="ARBA00022723"/>
    </source>
</evidence>
<comment type="subunit">
    <text evidence="5">Heterodimer of a large and a small subunit.</text>
</comment>
<dbReference type="NCBIfam" id="TIGR00391">
    <property type="entry name" value="hydA"/>
    <property type="match status" value="1"/>
</dbReference>
<dbReference type="GO" id="GO:0044569">
    <property type="term" value="C:[Ni-Fe] hydrogenase complex"/>
    <property type="evidence" value="ECO:0007669"/>
    <property type="project" value="TreeGrafter"/>
</dbReference>
<evidence type="ECO:0000256" key="5">
    <source>
        <dbReference type="ARBA" id="ARBA00011771"/>
    </source>
</evidence>
<feature type="binding site" evidence="15">
    <location>
        <position position="84"/>
    </location>
    <ligand>
        <name>[4Fe-4S] cluster</name>
        <dbReference type="ChEBI" id="CHEBI:49883"/>
        <label>1</label>
    </ligand>
</feature>
<dbReference type="InterPro" id="IPR006137">
    <property type="entry name" value="NADH_UbQ_OxRdtase-like_20kDa"/>
</dbReference>
<feature type="binding site" evidence="15">
    <location>
        <position position="283"/>
    </location>
    <ligand>
        <name>[4Fe-4S] cluster</name>
        <dbReference type="ChEBI" id="CHEBI:49883"/>
        <label>2</label>
    </ligand>
</feature>
<dbReference type="GO" id="GO:0051539">
    <property type="term" value="F:4 iron, 4 sulfur cluster binding"/>
    <property type="evidence" value="ECO:0007669"/>
    <property type="project" value="UniProtKB-KW"/>
</dbReference>
<dbReference type="EMBL" id="LDOV01000030">
    <property type="protein sequence ID" value="KLU99490.1"/>
    <property type="molecule type" value="Genomic_DNA"/>
</dbReference>
<sequence length="383" mass="41177">MDTHAALYALGQSRLAKLRQLPSKKQQPLQERLEENGISRREFLVWSATLTAALALPMPFSSMVAEAAELADRVPLIWLHMAECTGCSESLIRSSTPDVSTLIFDHVSLEYQETLMAAAGWQAEENLDAAMRDYHGQYLLAVEGAVPTANGGAFLTLGCKGRTGLDMVREAAAGAAAIISVGTCASFGGVQAAKPNPTGAKGVHAVIDRPVINLGGCPPSSSNIVGTLMYYIMFGKLPALDTFNRPKWAYGARVHDNCERRGHFDAGEFVEEFGDEGAENGYCLYKMGCKGPYTYNNCPQERFNNHTSWPVLAGHGCIGCSEPDFWDDMADFEKPLGRQLLHGLDATADTIGAVTLGLTALGIGAHAVGSFFAGTYNDEDNEK</sequence>
<feature type="binding site" evidence="15">
    <location>
        <position position="217"/>
    </location>
    <ligand>
        <name>[4Fe-4S] cluster</name>
        <dbReference type="ChEBI" id="CHEBI:49883"/>
        <label>1</label>
    </ligand>
</feature>
<comment type="cofactor">
    <cofactor evidence="1">
        <name>[3Fe-4S] cluster</name>
        <dbReference type="ChEBI" id="CHEBI:21137"/>
    </cofactor>
</comment>
<comment type="caution">
    <text evidence="18">The sequence shown here is derived from an EMBL/GenBank/DDBJ whole genome shotgun (WGS) entry which is preliminary data.</text>
</comment>
<dbReference type="GO" id="GO:0009375">
    <property type="term" value="C:ferredoxin hydrogenase complex"/>
    <property type="evidence" value="ECO:0007669"/>
    <property type="project" value="InterPro"/>
</dbReference>
<dbReference type="PRINTS" id="PR00614">
    <property type="entry name" value="NIHGNASESMLL"/>
</dbReference>
<dbReference type="GO" id="GO:0033748">
    <property type="term" value="F:hydrogenase (acceptor) activity"/>
    <property type="evidence" value="ECO:0007669"/>
    <property type="project" value="UniProtKB-EC"/>
</dbReference>
<dbReference type="Gene3D" id="3.40.50.700">
    <property type="entry name" value="NADH:ubiquinone oxidoreductase-like, 20kDa subunit"/>
    <property type="match status" value="1"/>
</dbReference>
<comment type="subcellular location">
    <subcellularLocation>
        <location evidence="3">Cell envelope</location>
    </subcellularLocation>
</comment>
<dbReference type="GO" id="GO:0009055">
    <property type="term" value="F:electron transfer activity"/>
    <property type="evidence" value="ECO:0007669"/>
    <property type="project" value="TreeGrafter"/>
</dbReference>
<dbReference type="PANTHER" id="PTHR30013:SF7">
    <property type="entry name" value="HYDROGENASE-2 SMALL CHAIN"/>
    <property type="match status" value="1"/>
</dbReference>
<evidence type="ECO:0000256" key="3">
    <source>
        <dbReference type="ARBA" id="ARBA00004196"/>
    </source>
</evidence>
<evidence type="ECO:0000256" key="12">
    <source>
        <dbReference type="ARBA" id="ARBA00023014"/>
    </source>
</evidence>
<dbReference type="GO" id="GO:0008901">
    <property type="term" value="F:ferredoxin hydrogenase activity"/>
    <property type="evidence" value="ECO:0007669"/>
    <property type="project" value="InterPro"/>
</dbReference>
<dbReference type="GO" id="GO:0046872">
    <property type="term" value="F:metal ion binding"/>
    <property type="evidence" value="ECO:0007669"/>
    <property type="project" value="UniProtKB-KW"/>
</dbReference>
<feature type="binding site" evidence="15">
    <location>
        <position position="258"/>
    </location>
    <ligand>
        <name>[4Fe-4S] cluster</name>
        <dbReference type="ChEBI" id="CHEBI:49883"/>
        <label>2</label>
    </ligand>
</feature>
<dbReference type="PATRIC" id="fig|754436.4.peg.3532"/>
<dbReference type="OrthoDB" id="9766729at2"/>
<feature type="binding site" evidence="15">
    <location>
        <position position="255"/>
    </location>
    <ligand>
        <name>[4Fe-4S] cluster</name>
        <dbReference type="ChEBI" id="CHEBI:49883"/>
        <label>2</label>
    </ligand>
</feature>